<feature type="region of interest" description="Disordered" evidence="1">
    <location>
        <begin position="51"/>
        <end position="77"/>
    </location>
</feature>
<dbReference type="OrthoDB" id="7951197at2"/>
<dbReference type="AlphaFoldDB" id="A0A1Y6EFG5"/>
<protein>
    <submittedName>
        <fullName evidence="2">Uncharacterized protein</fullName>
    </submittedName>
</protein>
<dbReference type="Proteomes" id="UP000194474">
    <property type="component" value="Unassembled WGS sequence"/>
</dbReference>
<evidence type="ECO:0000313" key="3">
    <source>
        <dbReference type="Proteomes" id="UP000194474"/>
    </source>
</evidence>
<evidence type="ECO:0000256" key="1">
    <source>
        <dbReference type="SAM" id="MobiDB-lite"/>
    </source>
</evidence>
<organism evidence="2 3">
    <name type="scientific">Devosia lucknowensis</name>
    <dbReference type="NCBI Taxonomy" id="1096929"/>
    <lineage>
        <taxon>Bacteria</taxon>
        <taxon>Pseudomonadati</taxon>
        <taxon>Pseudomonadota</taxon>
        <taxon>Alphaproteobacteria</taxon>
        <taxon>Hyphomicrobiales</taxon>
        <taxon>Devosiaceae</taxon>
        <taxon>Devosia</taxon>
    </lineage>
</organism>
<dbReference type="RefSeq" id="WP_086468780.1">
    <property type="nucleotide sequence ID" value="NZ_FXWK01000001.1"/>
</dbReference>
<gene>
    <name evidence="2" type="ORF">SAMN06295905_0304</name>
</gene>
<sequence>MLLRILLFVGLAVLVYLGVRRIWNDWSGKFNADAEEAKRLARERDKLERQRPDVIDLKRGDDGTYRPKDRDDADKRH</sequence>
<reference evidence="3" key="1">
    <citation type="submission" date="2017-04" db="EMBL/GenBank/DDBJ databases">
        <authorList>
            <person name="Varghese N."/>
            <person name="Submissions S."/>
        </authorList>
    </citation>
    <scope>NUCLEOTIDE SEQUENCE [LARGE SCALE GENOMIC DNA]</scope>
</reference>
<keyword evidence="3" id="KW-1185">Reference proteome</keyword>
<accession>A0A1Y6EFG5</accession>
<name>A0A1Y6EFG5_9HYPH</name>
<proteinExistence type="predicted"/>
<dbReference type="EMBL" id="FXWK01000001">
    <property type="protein sequence ID" value="SMQ59931.1"/>
    <property type="molecule type" value="Genomic_DNA"/>
</dbReference>
<evidence type="ECO:0000313" key="2">
    <source>
        <dbReference type="EMBL" id="SMQ59931.1"/>
    </source>
</evidence>